<evidence type="ECO:0000313" key="2">
    <source>
        <dbReference type="Proteomes" id="UP001604336"/>
    </source>
</evidence>
<evidence type="ECO:0000313" key="1">
    <source>
        <dbReference type="EMBL" id="KAL2471344.1"/>
    </source>
</evidence>
<reference evidence="2" key="1">
    <citation type="submission" date="2024-07" db="EMBL/GenBank/DDBJ databases">
        <title>Two chromosome-level genome assemblies of Korean endemic species Abeliophyllum distichum and Forsythia ovata (Oleaceae).</title>
        <authorList>
            <person name="Jang H."/>
        </authorList>
    </citation>
    <scope>NUCLEOTIDE SEQUENCE [LARGE SCALE GENOMIC DNA]</scope>
</reference>
<dbReference type="PANTHER" id="PTHR33067">
    <property type="entry name" value="RNA-DIRECTED DNA POLYMERASE-RELATED"/>
    <property type="match status" value="1"/>
</dbReference>
<proteinExistence type="predicted"/>
<dbReference type="PANTHER" id="PTHR33067:SF35">
    <property type="entry name" value="ASPARTIC PEPTIDASE DDI1-TYPE DOMAIN-CONTAINING PROTEIN"/>
    <property type="match status" value="1"/>
</dbReference>
<comment type="caution">
    <text evidence="1">The sequence shown here is derived from an EMBL/GenBank/DDBJ whole genome shotgun (WGS) entry which is preliminary data.</text>
</comment>
<dbReference type="EMBL" id="JBFOLK010000012">
    <property type="protein sequence ID" value="KAL2471344.1"/>
    <property type="molecule type" value="Genomic_DNA"/>
</dbReference>
<dbReference type="Gene3D" id="2.40.70.10">
    <property type="entry name" value="Acid Proteases"/>
    <property type="match status" value="1"/>
</dbReference>
<dbReference type="Proteomes" id="UP001604336">
    <property type="component" value="Unassembled WGS sequence"/>
</dbReference>
<gene>
    <name evidence="1" type="ORF">Adt_39480</name>
</gene>
<organism evidence="1 2">
    <name type="scientific">Abeliophyllum distichum</name>
    <dbReference type="NCBI Taxonomy" id="126358"/>
    <lineage>
        <taxon>Eukaryota</taxon>
        <taxon>Viridiplantae</taxon>
        <taxon>Streptophyta</taxon>
        <taxon>Embryophyta</taxon>
        <taxon>Tracheophyta</taxon>
        <taxon>Spermatophyta</taxon>
        <taxon>Magnoliopsida</taxon>
        <taxon>eudicotyledons</taxon>
        <taxon>Gunneridae</taxon>
        <taxon>Pentapetalae</taxon>
        <taxon>asterids</taxon>
        <taxon>lamiids</taxon>
        <taxon>Lamiales</taxon>
        <taxon>Oleaceae</taxon>
        <taxon>Forsythieae</taxon>
        <taxon>Abeliophyllum</taxon>
    </lineage>
</organism>
<name>A0ABD1Q648_9LAMI</name>
<keyword evidence="2" id="KW-1185">Reference proteome</keyword>
<protein>
    <submittedName>
        <fullName evidence="1">Uncharacterized protein</fullName>
    </submittedName>
</protein>
<dbReference type="AlphaFoldDB" id="A0ABD1Q648"/>
<sequence length="169" mass="19316">MQIDQMAVAMSSRPQGLDEAKPAKFTRQLANRSIKKLFEMVEDVVMRVENLLFSIDFVVLDMLKDAEIPIILGQPFLATFDALIDVSQGVLTLRVQHEIEVKDNGKQMVWLQEADMDEHVVEVNENITDGQIVVVKWKMKDKPQNMEKKIKKLLESDNFDNIEIPSSST</sequence>
<dbReference type="InterPro" id="IPR021109">
    <property type="entry name" value="Peptidase_aspartic_dom_sf"/>
</dbReference>
<accession>A0ABD1Q648</accession>